<dbReference type="AlphaFoldDB" id="A0A101IFV3"/>
<name>A0A101IFV3_9EURY</name>
<evidence type="ECO:0000313" key="1">
    <source>
        <dbReference type="EMBL" id="KUK94065.1"/>
    </source>
</evidence>
<dbReference type="EMBL" id="LGHB01000062">
    <property type="protein sequence ID" value="KUK94065.1"/>
    <property type="molecule type" value="Genomic_DNA"/>
</dbReference>
<comment type="caution">
    <text evidence="1">The sequence shown here is derived from an EMBL/GenBank/DDBJ whole genome shotgun (WGS) entry which is preliminary data.</text>
</comment>
<proteinExistence type="predicted"/>
<reference evidence="2" key="1">
    <citation type="journal article" date="2015" name="MBio">
        <title>Genome-Resolved Metagenomic Analysis Reveals Roles for Candidate Phyla and Other Microbial Community Members in Biogeochemical Transformations in Oil Reservoirs.</title>
        <authorList>
            <person name="Hu P."/>
            <person name="Tom L."/>
            <person name="Singh A."/>
            <person name="Thomas B.C."/>
            <person name="Baker B.J."/>
            <person name="Piceno Y.M."/>
            <person name="Andersen G.L."/>
            <person name="Banfield J.F."/>
        </authorList>
    </citation>
    <scope>NUCLEOTIDE SEQUENCE [LARGE SCALE GENOMIC DNA]</scope>
</reference>
<gene>
    <name evidence="1" type="ORF">XE07_2247</name>
</gene>
<evidence type="ECO:0000313" key="2">
    <source>
        <dbReference type="Proteomes" id="UP000053961"/>
    </source>
</evidence>
<accession>A0A101IFV3</accession>
<sequence length="35" mass="3946">MIVRNLKDTERSEMRIAAVCAEISDLKIDLSLVVI</sequence>
<dbReference type="Proteomes" id="UP000053961">
    <property type="component" value="Unassembled WGS sequence"/>
</dbReference>
<organism evidence="1 2">
    <name type="scientific">Methanothrix harundinacea</name>
    <dbReference type="NCBI Taxonomy" id="301375"/>
    <lineage>
        <taxon>Archaea</taxon>
        <taxon>Methanobacteriati</taxon>
        <taxon>Methanobacteriota</taxon>
        <taxon>Stenosarchaea group</taxon>
        <taxon>Methanomicrobia</taxon>
        <taxon>Methanotrichales</taxon>
        <taxon>Methanotrichaceae</taxon>
        <taxon>Methanothrix</taxon>
    </lineage>
</organism>
<protein>
    <submittedName>
        <fullName evidence="1">Uncharacterized protein</fullName>
    </submittedName>
</protein>
<dbReference type="PATRIC" id="fig|301375.6.peg.2239"/>